<reference evidence="8" key="1">
    <citation type="submission" date="2016-10" db="EMBL/GenBank/DDBJ databases">
        <authorList>
            <person name="Varghese N."/>
            <person name="Submissions S."/>
        </authorList>
    </citation>
    <scope>NUCLEOTIDE SEQUENCE [LARGE SCALE GENOMIC DNA]</scope>
    <source>
        <strain evidence="8">CGMCC 1.11014</strain>
    </source>
</reference>
<dbReference type="InterPro" id="IPR036249">
    <property type="entry name" value="Thioredoxin-like_sf"/>
</dbReference>
<dbReference type="Gene3D" id="3.40.30.10">
    <property type="entry name" value="Glutaredoxin"/>
    <property type="match status" value="1"/>
</dbReference>
<evidence type="ECO:0000256" key="4">
    <source>
        <dbReference type="PIRSR" id="PIRSR603782-2"/>
    </source>
</evidence>
<feature type="signal peptide" evidence="5">
    <location>
        <begin position="1"/>
        <end position="19"/>
    </location>
</feature>
<proteinExistence type="inferred from homology"/>
<evidence type="ECO:0000256" key="3">
    <source>
        <dbReference type="PIRSR" id="PIRSR603782-1"/>
    </source>
</evidence>
<keyword evidence="8" id="KW-1185">Reference proteome</keyword>
<evidence type="ECO:0000313" key="8">
    <source>
        <dbReference type="Proteomes" id="UP000199391"/>
    </source>
</evidence>
<gene>
    <name evidence="7" type="ORF">SAMN05216552_1002279</name>
</gene>
<keyword evidence="2 3" id="KW-0186">Copper</keyword>
<name>A0A1I7FTE8_9BURK</name>
<sequence length="194" mass="21146">MKRLLFAILFVLAAASAHAADAGKLKSGVFDPPRMAPDFTLRGSDGRELKLSGHRGKLVVLEFGYTSCPDVCPVSLALLAEARRQLGALAPQVQVIYVTVDPERDTAPHMRAYLSAFDPSFIGATGTPEQLARVRKDYGITATRKMVEGSKTEYSVAHSSYLYFIDRKGYLRALMPYGRTAADVAHDAALLLKN</sequence>
<keyword evidence="5" id="KW-0732">Signal</keyword>
<dbReference type="Pfam" id="PF02630">
    <property type="entry name" value="SCO1-SenC"/>
    <property type="match status" value="1"/>
</dbReference>
<keyword evidence="3" id="KW-0479">Metal-binding</keyword>
<dbReference type="PROSITE" id="PS51352">
    <property type="entry name" value="THIOREDOXIN_2"/>
    <property type="match status" value="1"/>
</dbReference>
<organism evidence="7 8">
    <name type="scientific">Pseudoduganella namucuonensis</name>
    <dbReference type="NCBI Taxonomy" id="1035707"/>
    <lineage>
        <taxon>Bacteria</taxon>
        <taxon>Pseudomonadati</taxon>
        <taxon>Pseudomonadota</taxon>
        <taxon>Betaproteobacteria</taxon>
        <taxon>Burkholderiales</taxon>
        <taxon>Oxalobacteraceae</taxon>
        <taxon>Telluria group</taxon>
        <taxon>Pseudoduganella</taxon>
    </lineage>
</organism>
<dbReference type="Proteomes" id="UP000199391">
    <property type="component" value="Unassembled WGS sequence"/>
</dbReference>
<dbReference type="CDD" id="cd02968">
    <property type="entry name" value="SCO"/>
    <property type="match status" value="1"/>
</dbReference>
<evidence type="ECO:0000313" key="7">
    <source>
        <dbReference type="EMBL" id="SFU39514.1"/>
    </source>
</evidence>
<evidence type="ECO:0000259" key="6">
    <source>
        <dbReference type="PROSITE" id="PS51352"/>
    </source>
</evidence>
<dbReference type="PANTHER" id="PTHR12151">
    <property type="entry name" value="ELECTRON TRANSPORT PROTIN SCO1/SENC FAMILY MEMBER"/>
    <property type="match status" value="1"/>
</dbReference>
<dbReference type="PANTHER" id="PTHR12151:SF25">
    <property type="entry name" value="LINALOOL DEHYDRATASE_ISOMERASE DOMAIN-CONTAINING PROTEIN"/>
    <property type="match status" value="1"/>
</dbReference>
<protein>
    <submittedName>
        <fullName evidence="7">Protein SCO1/2</fullName>
    </submittedName>
</protein>
<feature type="chain" id="PRO_5011579107" evidence="5">
    <location>
        <begin position="20"/>
        <end position="194"/>
    </location>
</feature>
<feature type="binding site" evidence="3">
    <location>
        <position position="68"/>
    </location>
    <ligand>
        <name>Cu cation</name>
        <dbReference type="ChEBI" id="CHEBI:23378"/>
    </ligand>
</feature>
<dbReference type="InterPro" id="IPR003782">
    <property type="entry name" value="SCO1/SenC"/>
</dbReference>
<accession>A0A1I7FTE8</accession>
<dbReference type="EMBL" id="FPBO01000002">
    <property type="protein sequence ID" value="SFU39514.1"/>
    <property type="molecule type" value="Genomic_DNA"/>
</dbReference>
<dbReference type="OrthoDB" id="9790194at2"/>
<evidence type="ECO:0000256" key="5">
    <source>
        <dbReference type="SAM" id="SignalP"/>
    </source>
</evidence>
<feature type="disulfide bond" description="Redox-active" evidence="4">
    <location>
        <begin position="68"/>
        <end position="72"/>
    </location>
</feature>
<dbReference type="InterPro" id="IPR013766">
    <property type="entry name" value="Thioredoxin_domain"/>
</dbReference>
<feature type="binding site" evidence="3">
    <location>
        <position position="158"/>
    </location>
    <ligand>
        <name>Cu cation</name>
        <dbReference type="ChEBI" id="CHEBI:23378"/>
    </ligand>
</feature>
<evidence type="ECO:0000256" key="2">
    <source>
        <dbReference type="ARBA" id="ARBA00023008"/>
    </source>
</evidence>
<dbReference type="SUPFAM" id="SSF52833">
    <property type="entry name" value="Thioredoxin-like"/>
    <property type="match status" value="1"/>
</dbReference>
<evidence type="ECO:0000256" key="1">
    <source>
        <dbReference type="ARBA" id="ARBA00010996"/>
    </source>
</evidence>
<dbReference type="GO" id="GO:0046872">
    <property type="term" value="F:metal ion binding"/>
    <property type="evidence" value="ECO:0007669"/>
    <property type="project" value="UniProtKB-KW"/>
</dbReference>
<dbReference type="AlphaFoldDB" id="A0A1I7FTE8"/>
<keyword evidence="4" id="KW-1015">Disulfide bond</keyword>
<feature type="domain" description="Thioredoxin" evidence="6">
    <location>
        <begin position="30"/>
        <end position="193"/>
    </location>
</feature>
<feature type="binding site" evidence="3">
    <location>
        <position position="72"/>
    </location>
    <ligand>
        <name>Cu cation</name>
        <dbReference type="ChEBI" id="CHEBI:23378"/>
    </ligand>
</feature>
<dbReference type="RefSeq" id="WP_093553536.1">
    <property type="nucleotide sequence ID" value="NZ_FPBO01000002.1"/>
</dbReference>
<comment type="similarity">
    <text evidence="1">Belongs to the SCO1/2 family.</text>
</comment>
<dbReference type="STRING" id="1035707.SAMN05216552_1002279"/>